<evidence type="ECO:0000313" key="10">
    <source>
        <dbReference type="Proteomes" id="UP000186559"/>
    </source>
</evidence>
<evidence type="ECO:0000256" key="1">
    <source>
        <dbReference type="ARBA" id="ARBA00004651"/>
    </source>
</evidence>
<protein>
    <submittedName>
        <fullName evidence="9">Putative ABC transport system permease protein</fullName>
    </submittedName>
</protein>
<feature type="transmembrane region" description="Helical" evidence="6">
    <location>
        <begin position="403"/>
        <end position="421"/>
    </location>
</feature>
<dbReference type="RefSeq" id="WP_076622851.1">
    <property type="nucleotide sequence ID" value="NZ_BMEW01000004.1"/>
</dbReference>
<keyword evidence="4 6" id="KW-1133">Transmembrane helix</keyword>
<dbReference type="KEGG" id="tpro:Ga0080559_TMP1737"/>
<feature type="domain" description="ABC3 transporter permease C-terminal" evidence="7">
    <location>
        <begin position="266"/>
        <end position="378"/>
    </location>
</feature>
<feature type="transmembrane region" description="Helical" evidence="6">
    <location>
        <begin position="262"/>
        <end position="286"/>
    </location>
</feature>
<evidence type="ECO:0000256" key="5">
    <source>
        <dbReference type="ARBA" id="ARBA00023136"/>
    </source>
</evidence>
<name>A0A1U7D345_9RHOB</name>
<feature type="transmembrane region" description="Helical" evidence="6">
    <location>
        <begin position="769"/>
        <end position="790"/>
    </location>
</feature>
<dbReference type="GO" id="GO:0005886">
    <property type="term" value="C:plasma membrane"/>
    <property type="evidence" value="ECO:0007669"/>
    <property type="project" value="UniProtKB-SubCell"/>
</dbReference>
<dbReference type="Pfam" id="PF12704">
    <property type="entry name" value="MacB_PCD"/>
    <property type="match status" value="1"/>
</dbReference>
<dbReference type="PANTHER" id="PTHR30287:SF1">
    <property type="entry name" value="INNER MEMBRANE PROTEIN"/>
    <property type="match status" value="1"/>
</dbReference>
<dbReference type="OrthoDB" id="9775544at2"/>
<keyword evidence="2" id="KW-1003">Cell membrane</keyword>
<organism evidence="9 10">
    <name type="scientific">Salipiger profundus</name>
    <dbReference type="NCBI Taxonomy" id="1229727"/>
    <lineage>
        <taxon>Bacteria</taxon>
        <taxon>Pseudomonadati</taxon>
        <taxon>Pseudomonadota</taxon>
        <taxon>Alphaproteobacteria</taxon>
        <taxon>Rhodobacterales</taxon>
        <taxon>Roseobacteraceae</taxon>
        <taxon>Salipiger</taxon>
    </lineage>
</organism>
<comment type="subcellular location">
    <subcellularLocation>
        <location evidence="1">Cell membrane</location>
        <topology evidence="1">Multi-pass membrane protein</topology>
    </subcellularLocation>
</comment>
<dbReference type="Proteomes" id="UP000186559">
    <property type="component" value="Chromosome"/>
</dbReference>
<feature type="domain" description="ABC3 transporter permease C-terminal" evidence="7">
    <location>
        <begin position="723"/>
        <end position="828"/>
    </location>
</feature>
<gene>
    <name evidence="9" type="ORF">Ga0080559_TMP1737</name>
</gene>
<dbReference type="STRING" id="1229727.Ga0080559_TMP1737"/>
<evidence type="ECO:0000256" key="4">
    <source>
        <dbReference type="ARBA" id="ARBA00022989"/>
    </source>
</evidence>
<dbReference type="InterPro" id="IPR003838">
    <property type="entry name" value="ABC3_permease_C"/>
</dbReference>
<evidence type="ECO:0000256" key="3">
    <source>
        <dbReference type="ARBA" id="ARBA00022692"/>
    </source>
</evidence>
<accession>A0A1U7D345</accession>
<dbReference type="InterPro" id="IPR025857">
    <property type="entry name" value="MacB_PCD"/>
</dbReference>
<dbReference type="AlphaFoldDB" id="A0A1U7D345"/>
<evidence type="ECO:0000259" key="8">
    <source>
        <dbReference type="Pfam" id="PF12704"/>
    </source>
</evidence>
<evidence type="ECO:0000256" key="6">
    <source>
        <dbReference type="SAM" id="Phobius"/>
    </source>
</evidence>
<dbReference type="Pfam" id="PF02687">
    <property type="entry name" value="FtsX"/>
    <property type="match status" value="2"/>
</dbReference>
<feature type="transmembrane region" description="Helical" evidence="6">
    <location>
        <begin position="360"/>
        <end position="377"/>
    </location>
</feature>
<sequence>MSLGTAARFARRELRGGLRGFRIFLACLALGVAAIAGVGSVRSAIQAGLTDQGAILLGGDAQAEFTYRFASDEERAWLESVSTALSEITDFRSMAVVDGPDGPERGLTQVKSVDDAYPLLGEMRLDPPMPLAQALDGDTQPGAVMAPVLADRLGLSPGDSFRLGTQSFTLSAIIETEPDDAGDGFGLGPRTLVRTSDLASSGLLAPGSLYESEYRLLVPDGTDMDALRAEAEARFQDTGIRWRDARNGAPGIARFVDRLASFLVLVGLSGLAVGGIGVSAAVRAYLARKTGVIATLRTLGASRRVIFLTYFLQIGALGLLGIAIGLVLGAVIPLLFAPIIAASLPIPVMFTLYPGPLAEAAVYGVLTALLFTLWPLARTEEVRAAALFRDALDSARALPARRYVVATAALLALLVGVAMVFSGDPRITLWTAGGILGALVILAVAATGIRALAHRATPAMRGRPVWRWALGAIGGPRETAASVVLSLGLGLSVLAAIGQIDGNLRNAIQRDLPDVAPSYFFVDIQPNQIDGYLERLESDPAVGRVDTAPMLRGVITRINGQNAQEVAGDHWVVRGDRGITYAAQPDSRTTVTAGEWWPEDYDGPPQISFAAEEAEEIGLNLGDEITFNVLGRDITATITSFRDVDFSTAGIGFVMTLNPTALQGAPHTFISTVYAEPEAEAQILRDLADAYPNITAIRVRDAIDRVAELLEGIGAAIRWGAAATLLTGFLVLIGAAAAGEGARTYEAAVLKTLGASRARILQSFALRSALLGAAAGVVALGAGILGGWAVSHYIMETDFTVVWSSAIGIIAGGVLATLLAGIGFAWRPLAARPAQVLRARE</sequence>
<keyword evidence="10" id="KW-1185">Reference proteome</keyword>
<keyword evidence="5 6" id="KW-0472">Membrane</keyword>
<evidence type="ECO:0000256" key="2">
    <source>
        <dbReference type="ARBA" id="ARBA00022475"/>
    </source>
</evidence>
<feature type="transmembrane region" description="Helical" evidence="6">
    <location>
        <begin position="427"/>
        <end position="453"/>
    </location>
</feature>
<evidence type="ECO:0000259" key="7">
    <source>
        <dbReference type="Pfam" id="PF02687"/>
    </source>
</evidence>
<dbReference type="EMBL" id="CP014796">
    <property type="protein sequence ID" value="APX22533.1"/>
    <property type="molecule type" value="Genomic_DNA"/>
</dbReference>
<feature type="transmembrane region" description="Helical" evidence="6">
    <location>
        <begin position="307"/>
        <end position="340"/>
    </location>
</feature>
<evidence type="ECO:0000313" key="9">
    <source>
        <dbReference type="EMBL" id="APX22533.1"/>
    </source>
</evidence>
<feature type="domain" description="MacB-like periplasmic core" evidence="8">
    <location>
        <begin position="25"/>
        <end position="233"/>
    </location>
</feature>
<keyword evidence="3 6" id="KW-0812">Transmembrane</keyword>
<reference evidence="9 10" key="1">
    <citation type="submission" date="2016-03" db="EMBL/GenBank/DDBJ databases">
        <title>Deep-sea bacteria in the southern Pacific.</title>
        <authorList>
            <person name="Tang K."/>
        </authorList>
    </citation>
    <scope>NUCLEOTIDE SEQUENCE [LARGE SCALE GENOMIC DNA]</scope>
    <source>
        <strain evidence="9 10">JLT2016</strain>
    </source>
</reference>
<proteinExistence type="predicted"/>
<dbReference type="PANTHER" id="PTHR30287">
    <property type="entry name" value="MEMBRANE COMPONENT OF PREDICTED ABC SUPERFAMILY METABOLITE UPTAKE TRANSPORTER"/>
    <property type="match status" value="1"/>
</dbReference>
<feature type="transmembrane region" description="Helical" evidence="6">
    <location>
        <begin position="802"/>
        <end position="826"/>
    </location>
</feature>
<dbReference type="InterPro" id="IPR038766">
    <property type="entry name" value="Membrane_comp_ABC_pdt"/>
</dbReference>